<dbReference type="AlphaFoldDB" id="A0A9D3AX71"/>
<organism evidence="7 8">
    <name type="scientific">Sporotomaculum syntrophicum</name>
    <dbReference type="NCBI Taxonomy" id="182264"/>
    <lineage>
        <taxon>Bacteria</taxon>
        <taxon>Bacillati</taxon>
        <taxon>Bacillota</taxon>
        <taxon>Clostridia</taxon>
        <taxon>Eubacteriales</taxon>
        <taxon>Desulfallaceae</taxon>
        <taxon>Sporotomaculum</taxon>
    </lineage>
</organism>
<evidence type="ECO:0000256" key="1">
    <source>
        <dbReference type="ARBA" id="ARBA00004651"/>
    </source>
</evidence>
<name>A0A9D3AX71_9FIRM</name>
<dbReference type="GO" id="GO:0005886">
    <property type="term" value="C:plasma membrane"/>
    <property type="evidence" value="ECO:0007669"/>
    <property type="project" value="UniProtKB-SubCell"/>
</dbReference>
<feature type="transmembrane region" description="Helical" evidence="6">
    <location>
        <begin position="465"/>
        <end position="485"/>
    </location>
</feature>
<feature type="transmembrane region" description="Helical" evidence="6">
    <location>
        <begin position="155"/>
        <end position="178"/>
    </location>
</feature>
<dbReference type="InterPro" id="IPR050833">
    <property type="entry name" value="Poly_Biosynth_Transport"/>
</dbReference>
<feature type="transmembrane region" description="Helical" evidence="6">
    <location>
        <begin position="91"/>
        <end position="113"/>
    </location>
</feature>
<evidence type="ECO:0000313" key="7">
    <source>
        <dbReference type="EMBL" id="KAF1086365.1"/>
    </source>
</evidence>
<dbReference type="EMBL" id="LSRS01000001">
    <property type="protein sequence ID" value="KAF1086365.1"/>
    <property type="molecule type" value="Genomic_DNA"/>
</dbReference>
<comment type="subcellular location">
    <subcellularLocation>
        <location evidence="1">Cell membrane</location>
        <topology evidence="1">Multi-pass membrane protein</topology>
    </subcellularLocation>
</comment>
<proteinExistence type="predicted"/>
<evidence type="ECO:0000256" key="4">
    <source>
        <dbReference type="ARBA" id="ARBA00022989"/>
    </source>
</evidence>
<keyword evidence="5 6" id="KW-0472">Membrane</keyword>
<keyword evidence="3 6" id="KW-0812">Transmembrane</keyword>
<dbReference type="PANTHER" id="PTHR30250:SF26">
    <property type="entry name" value="PSMA PROTEIN"/>
    <property type="match status" value="1"/>
</dbReference>
<feature type="transmembrane region" description="Helical" evidence="6">
    <location>
        <begin position="12"/>
        <end position="38"/>
    </location>
</feature>
<evidence type="ECO:0008006" key="9">
    <source>
        <dbReference type="Google" id="ProtNLM"/>
    </source>
</evidence>
<keyword evidence="2" id="KW-1003">Cell membrane</keyword>
<evidence type="ECO:0000256" key="5">
    <source>
        <dbReference type="ARBA" id="ARBA00023136"/>
    </source>
</evidence>
<dbReference type="RefSeq" id="WP_202623693.1">
    <property type="nucleotide sequence ID" value="NZ_LSRS01000001.1"/>
</dbReference>
<feature type="transmembrane region" description="Helical" evidence="6">
    <location>
        <begin position="261"/>
        <end position="284"/>
    </location>
</feature>
<evidence type="ECO:0000256" key="3">
    <source>
        <dbReference type="ARBA" id="ARBA00022692"/>
    </source>
</evidence>
<sequence length="507" mass="56580">MSRTKSFIYNSLTAALLQIFTFIAGFIVPRIILAFYGSEINGLVTSITQFIAYFNLVEAGLAGAAVYALYKPLADEDHKSINAVLSATNRFYILSGYIFVALTLGLALIYPAFVKTTELSPFSVGALVLILGVSGALEFFTMAKYRVLLTADQKLYVLSLASIVAIVLNTVIIAVMAYSGASIVILRFVALFSVFARSLILYIYVRLNYKYIDYKETPNNEALNKRWDALYLQILGAIHTGAPVIIATIFTSLQMVSVYSIFHMVVAGVSGIVSIFTSGLSASFGDVIARNEQSILQKAYQEFELMFYALISWAFSCTMVLIMPFIKLYTAGINDVNYNIPLIGFLFTLNGLLFSLKTPQGMLVISAGLFRETRLQVTIQGLIAVVGSVIFVQFLGLAGILIGSILSNIYRDIDLLFYIPHKLTKLKVRTSFYRMLRVFICFGLTCWPFVQFIHIDCHNFLEWTGWAVITAIYALLVVVIVNYLLDRRVFMNVMGRFKSLTRKRSVT</sequence>
<reference evidence="7" key="1">
    <citation type="submission" date="2016-02" db="EMBL/GenBank/DDBJ databases">
        <title>Draft Genome Sequence of Sporotomaculum syntrophicum Strain FB, a Syntrophic Benzoate Degrader.</title>
        <authorList>
            <person name="Nobu M.K."/>
            <person name="Narihiro T."/>
            <person name="Qiu Y.-L."/>
            <person name="Ohashi A."/>
            <person name="Liu W.-T."/>
            <person name="Yuji S."/>
        </authorList>
    </citation>
    <scope>NUCLEOTIDE SEQUENCE</scope>
    <source>
        <strain evidence="7">FB</strain>
    </source>
</reference>
<feature type="transmembrane region" description="Helical" evidence="6">
    <location>
        <begin position="119"/>
        <end position="143"/>
    </location>
</feature>
<feature type="transmembrane region" description="Helical" evidence="6">
    <location>
        <begin position="230"/>
        <end position="255"/>
    </location>
</feature>
<feature type="transmembrane region" description="Helical" evidence="6">
    <location>
        <begin position="184"/>
        <end position="205"/>
    </location>
</feature>
<feature type="transmembrane region" description="Helical" evidence="6">
    <location>
        <begin position="50"/>
        <end position="70"/>
    </location>
</feature>
<dbReference type="Proteomes" id="UP000798488">
    <property type="component" value="Unassembled WGS sequence"/>
</dbReference>
<comment type="caution">
    <text evidence="7">The sequence shown here is derived from an EMBL/GenBank/DDBJ whole genome shotgun (WGS) entry which is preliminary data.</text>
</comment>
<keyword evidence="8" id="KW-1185">Reference proteome</keyword>
<evidence type="ECO:0000256" key="6">
    <source>
        <dbReference type="SAM" id="Phobius"/>
    </source>
</evidence>
<keyword evidence="4 6" id="KW-1133">Transmembrane helix</keyword>
<evidence type="ECO:0000313" key="8">
    <source>
        <dbReference type="Proteomes" id="UP000798488"/>
    </source>
</evidence>
<protein>
    <recommendedName>
        <fullName evidence="9">Polysaccharide biosynthesis protein</fullName>
    </recommendedName>
</protein>
<dbReference type="PANTHER" id="PTHR30250">
    <property type="entry name" value="PST FAMILY PREDICTED COLANIC ACID TRANSPORTER"/>
    <property type="match status" value="1"/>
</dbReference>
<accession>A0A9D3AX71</accession>
<feature type="transmembrane region" description="Helical" evidence="6">
    <location>
        <begin position="305"/>
        <end position="326"/>
    </location>
</feature>
<gene>
    <name evidence="7" type="ORF">SPSYN_00083</name>
</gene>
<feature type="transmembrane region" description="Helical" evidence="6">
    <location>
        <begin position="431"/>
        <end position="453"/>
    </location>
</feature>
<evidence type="ECO:0000256" key="2">
    <source>
        <dbReference type="ARBA" id="ARBA00022475"/>
    </source>
</evidence>